<accession>A0A9I9EEA0</accession>
<keyword evidence="5" id="KW-0378">Hydrolase</keyword>
<dbReference type="FunFam" id="2.60.120.260:FF:000142">
    <property type="entry name" value="Beta-galactosidase"/>
    <property type="match status" value="1"/>
</dbReference>
<dbReference type="EC" id="3.2.1.23" evidence="3"/>
<comment type="similarity">
    <text evidence="2">Belongs to the glycosyl hydrolase 35 family.</text>
</comment>
<evidence type="ECO:0000259" key="7">
    <source>
        <dbReference type="Pfam" id="PF01301"/>
    </source>
</evidence>
<evidence type="ECO:0000259" key="8">
    <source>
        <dbReference type="Pfam" id="PF17834"/>
    </source>
</evidence>
<keyword evidence="6" id="KW-0326">Glycosidase</keyword>
<dbReference type="InterPro" id="IPR017853">
    <property type="entry name" value="GH"/>
</dbReference>
<protein>
    <recommendedName>
        <fullName evidence="3">beta-galactosidase</fullName>
        <ecNumber evidence="3">3.2.1.23</ecNumber>
    </recommendedName>
</protein>
<dbReference type="InterPro" id="IPR041392">
    <property type="entry name" value="GHD"/>
</dbReference>
<dbReference type="InterPro" id="IPR001944">
    <property type="entry name" value="Glycoside_Hdrlase_35"/>
</dbReference>
<dbReference type="EnsemblPlants" id="MELO3C032557.2.1">
    <property type="protein sequence ID" value="MELO3C032557.2.1"/>
    <property type="gene ID" value="MELO3C032557.2"/>
</dbReference>
<name>A0A9I9EEA0_CUCME</name>
<dbReference type="AlphaFoldDB" id="A0A9I9EEA0"/>
<dbReference type="PRINTS" id="PR00742">
    <property type="entry name" value="GLHYDRLASE35"/>
</dbReference>
<evidence type="ECO:0000256" key="3">
    <source>
        <dbReference type="ARBA" id="ARBA00012756"/>
    </source>
</evidence>
<dbReference type="PANTHER" id="PTHR23421">
    <property type="entry name" value="BETA-GALACTOSIDASE RELATED"/>
    <property type="match status" value="1"/>
</dbReference>
<evidence type="ECO:0000256" key="5">
    <source>
        <dbReference type="ARBA" id="ARBA00022801"/>
    </source>
</evidence>
<comment type="catalytic activity">
    <reaction evidence="1">
        <text>Hydrolysis of terminal non-reducing beta-D-galactose residues in beta-D-galactosides.</text>
        <dbReference type="EC" id="3.2.1.23"/>
    </reaction>
</comment>
<evidence type="ECO:0000256" key="1">
    <source>
        <dbReference type="ARBA" id="ARBA00001412"/>
    </source>
</evidence>
<organism evidence="9">
    <name type="scientific">Cucumis melo</name>
    <name type="common">Muskmelon</name>
    <dbReference type="NCBI Taxonomy" id="3656"/>
    <lineage>
        <taxon>Eukaryota</taxon>
        <taxon>Viridiplantae</taxon>
        <taxon>Streptophyta</taxon>
        <taxon>Embryophyta</taxon>
        <taxon>Tracheophyta</taxon>
        <taxon>Spermatophyta</taxon>
        <taxon>Magnoliopsida</taxon>
        <taxon>eudicotyledons</taxon>
        <taxon>Gunneridae</taxon>
        <taxon>Pentapetalae</taxon>
        <taxon>rosids</taxon>
        <taxon>fabids</taxon>
        <taxon>Cucurbitales</taxon>
        <taxon>Cucurbitaceae</taxon>
        <taxon>Benincaseae</taxon>
        <taxon>Cucumis</taxon>
    </lineage>
</organism>
<evidence type="ECO:0000313" key="9">
    <source>
        <dbReference type="EnsemblPlants" id="MELO3C032557.2.1"/>
    </source>
</evidence>
<reference evidence="9" key="1">
    <citation type="submission" date="2023-03" db="UniProtKB">
        <authorList>
            <consortium name="EnsemblPlants"/>
        </authorList>
    </citation>
    <scope>IDENTIFICATION</scope>
</reference>
<dbReference type="Gene3D" id="3.20.20.80">
    <property type="entry name" value="Glycosidases"/>
    <property type="match status" value="1"/>
</dbReference>
<keyword evidence="4" id="KW-0732">Signal</keyword>
<proteinExistence type="inferred from homology"/>
<dbReference type="Gramene" id="MELO3C032557.2.1">
    <property type="protein sequence ID" value="MELO3C032557.2.1"/>
    <property type="gene ID" value="MELO3C032557.2"/>
</dbReference>
<dbReference type="SUPFAM" id="SSF51445">
    <property type="entry name" value="(Trans)glycosidases"/>
    <property type="match status" value="1"/>
</dbReference>
<evidence type="ECO:0000256" key="4">
    <source>
        <dbReference type="ARBA" id="ARBA00022729"/>
    </source>
</evidence>
<feature type="domain" description="Glycoside hydrolase 35 catalytic" evidence="7">
    <location>
        <begin position="4"/>
        <end position="152"/>
    </location>
</feature>
<dbReference type="GO" id="GO:0005975">
    <property type="term" value="P:carbohydrate metabolic process"/>
    <property type="evidence" value="ECO:0007669"/>
    <property type="project" value="InterPro"/>
</dbReference>
<dbReference type="Pfam" id="PF17834">
    <property type="entry name" value="GHD"/>
    <property type="match status" value="1"/>
</dbReference>
<evidence type="ECO:0000256" key="2">
    <source>
        <dbReference type="ARBA" id="ARBA00009809"/>
    </source>
</evidence>
<dbReference type="Pfam" id="PF01301">
    <property type="entry name" value="Glyco_hydro_35"/>
    <property type="match status" value="1"/>
</dbReference>
<dbReference type="InterPro" id="IPR031330">
    <property type="entry name" value="Gly_Hdrlase_35_cat"/>
</dbReference>
<sequence>MTSAYEDAGKEYINWCAKMDEFLNIGVPWIMCQQSNVPQPMINICNGFYCDNFPPKNPKSPKMFTENWVGWFKKWGDKDPYKTAVDVAFSVANVFQFGGVFNNYYMYHGGTNFGRTSGGPFITTSYDYNAPLDEYGNLNQPNWGHLKQLHASIKLGEKIITNSTRLDQNFDSFVTLTKFFNPTIGERFFFLNNTNGKIDTTINLQVNGKYFVPTWSVSILDGCNKEVYNTEKVNSQISMFVKEQNEKKNAQLLWAWAPEPMKDTL</sequence>
<feature type="domain" description="Beta-galactosidase beta-sandwich" evidence="8">
    <location>
        <begin position="183"/>
        <end position="233"/>
    </location>
</feature>
<dbReference type="GO" id="GO:0004565">
    <property type="term" value="F:beta-galactosidase activity"/>
    <property type="evidence" value="ECO:0007669"/>
    <property type="project" value="UniProtKB-EC"/>
</dbReference>
<evidence type="ECO:0000256" key="6">
    <source>
        <dbReference type="ARBA" id="ARBA00023295"/>
    </source>
</evidence>